<comment type="caution">
    <text evidence="1">The sequence shown here is derived from an EMBL/GenBank/DDBJ whole genome shotgun (WGS) entry which is preliminary data.</text>
</comment>
<dbReference type="AlphaFoldDB" id="X0SDN9"/>
<gene>
    <name evidence="1" type="ORF">S01H1_15431</name>
</gene>
<sequence length="155" mass="17489">MKQKYLISKENDQKKLTIKEFAELNKERLSLLCEEEYDNEIIKSAISKGKEALISELRTNNMYPPGVYAEKIAQAVIDIFGSKESQSLELSFNDIDLLIKEQAPSEDIDKIESSADDIDELIGDKLEEKVVDKNVKKKVIPSIKVDKPVKSNADG</sequence>
<accession>X0SDN9</accession>
<dbReference type="EMBL" id="BARS01008054">
    <property type="protein sequence ID" value="GAF73261.1"/>
    <property type="molecule type" value="Genomic_DNA"/>
</dbReference>
<name>X0SDN9_9ZZZZ</name>
<evidence type="ECO:0000313" key="1">
    <source>
        <dbReference type="EMBL" id="GAF73261.1"/>
    </source>
</evidence>
<organism evidence="1">
    <name type="scientific">marine sediment metagenome</name>
    <dbReference type="NCBI Taxonomy" id="412755"/>
    <lineage>
        <taxon>unclassified sequences</taxon>
        <taxon>metagenomes</taxon>
        <taxon>ecological metagenomes</taxon>
    </lineage>
</organism>
<protein>
    <submittedName>
        <fullName evidence="1">Uncharacterized protein</fullName>
    </submittedName>
</protein>
<proteinExistence type="predicted"/>
<reference evidence="1" key="1">
    <citation type="journal article" date="2014" name="Front. Microbiol.">
        <title>High frequency of phylogenetically diverse reductive dehalogenase-homologous genes in deep subseafloor sedimentary metagenomes.</title>
        <authorList>
            <person name="Kawai M."/>
            <person name="Futagami T."/>
            <person name="Toyoda A."/>
            <person name="Takaki Y."/>
            <person name="Nishi S."/>
            <person name="Hori S."/>
            <person name="Arai W."/>
            <person name="Tsubouchi T."/>
            <person name="Morono Y."/>
            <person name="Uchiyama I."/>
            <person name="Ito T."/>
            <person name="Fujiyama A."/>
            <person name="Inagaki F."/>
            <person name="Takami H."/>
        </authorList>
    </citation>
    <scope>NUCLEOTIDE SEQUENCE</scope>
    <source>
        <strain evidence="1">Expedition CK06-06</strain>
    </source>
</reference>